<sequence>MALKTVKIPEVQIQVDLVHDQPRRKVGLMGGTFNPPHLGHLLVAEQVLSQLGLDEVIFIPDNKPPHIDEKKTISAQTRLEMTKLSIQGNPHFSVSDIELKRGGVSYTYDTVQQLRREHPENEYYFIIGGDMVEYLSTWYKIDELVKIVNFVGVKRPGYQLTSPYPVLWVDVPGFEVSSSLIRQKVASGCSIRYLVRDEVADFIKEEGLYQDGSSLQ</sequence>
<dbReference type="NCBIfam" id="TIGR00482">
    <property type="entry name" value="nicotinate (nicotinamide) nucleotide adenylyltransferase"/>
    <property type="match status" value="1"/>
</dbReference>
<evidence type="ECO:0000256" key="5">
    <source>
        <dbReference type="ARBA" id="ARBA00022695"/>
    </source>
</evidence>
<evidence type="ECO:0000259" key="11">
    <source>
        <dbReference type="Pfam" id="PF01467"/>
    </source>
</evidence>
<dbReference type="GO" id="GO:0005524">
    <property type="term" value="F:ATP binding"/>
    <property type="evidence" value="ECO:0007669"/>
    <property type="project" value="UniProtKB-KW"/>
</dbReference>
<keyword evidence="8 10" id="KW-0520">NAD</keyword>
<proteinExistence type="inferred from homology"/>
<reference evidence="12 13" key="1">
    <citation type="journal article" date="2015" name="Genome Announc.">
        <title>Expanding the biotechnology potential of lactobacilli through comparative genomics of 213 strains and associated genera.</title>
        <authorList>
            <person name="Sun Z."/>
            <person name="Harris H.M."/>
            <person name="McCann A."/>
            <person name="Guo C."/>
            <person name="Argimon S."/>
            <person name="Zhang W."/>
            <person name="Yang X."/>
            <person name="Jeffery I.B."/>
            <person name="Cooney J.C."/>
            <person name="Kagawa T.F."/>
            <person name="Liu W."/>
            <person name="Song Y."/>
            <person name="Salvetti E."/>
            <person name="Wrobel A."/>
            <person name="Rasinkangas P."/>
            <person name="Parkhill J."/>
            <person name="Rea M.C."/>
            <person name="O'Sullivan O."/>
            <person name="Ritari J."/>
            <person name="Douillard F.P."/>
            <person name="Paul Ross R."/>
            <person name="Yang R."/>
            <person name="Briner A.E."/>
            <person name="Felis G.E."/>
            <person name="de Vos W.M."/>
            <person name="Barrangou R."/>
            <person name="Klaenhammer T.R."/>
            <person name="Caufield P.W."/>
            <person name="Cui Y."/>
            <person name="Zhang H."/>
            <person name="O'Toole P.W."/>
        </authorList>
    </citation>
    <scope>NUCLEOTIDE SEQUENCE [LARGE SCALE GENOMIC DNA]</scope>
    <source>
        <strain evidence="12 13">DSM 15833</strain>
    </source>
</reference>
<keyword evidence="4 10" id="KW-0808">Transferase</keyword>
<evidence type="ECO:0000256" key="9">
    <source>
        <dbReference type="ARBA" id="ARBA00048721"/>
    </source>
</evidence>
<protein>
    <recommendedName>
        <fullName evidence="10">Probable nicotinate-nucleotide adenylyltransferase</fullName>
        <ecNumber evidence="10">2.7.7.18</ecNumber>
    </recommendedName>
    <alternativeName>
        <fullName evidence="10">Deamido-NAD(+) diphosphorylase</fullName>
    </alternativeName>
    <alternativeName>
        <fullName evidence="10">Deamido-NAD(+) pyrophosphorylase</fullName>
    </alternativeName>
    <alternativeName>
        <fullName evidence="10">Nicotinate mononucleotide adenylyltransferase</fullName>
        <shortName evidence="10">NaMN adenylyltransferase</shortName>
    </alternativeName>
</protein>
<comment type="catalytic activity">
    <reaction evidence="9 10">
        <text>nicotinate beta-D-ribonucleotide + ATP + H(+) = deamido-NAD(+) + diphosphate</text>
        <dbReference type="Rhea" id="RHEA:22860"/>
        <dbReference type="ChEBI" id="CHEBI:15378"/>
        <dbReference type="ChEBI" id="CHEBI:30616"/>
        <dbReference type="ChEBI" id="CHEBI:33019"/>
        <dbReference type="ChEBI" id="CHEBI:57502"/>
        <dbReference type="ChEBI" id="CHEBI:58437"/>
        <dbReference type="EC" id="2.7.7.18"/>
    </reaction>
</comment>
<dbReference type="SUPFAM" id="SSF52374">
    <property type="entry name" value="Nucleotidylyl transferase"/>
    <property type="match status" value="1"/>
</dbReference>
<evidence type="ECO:0000256" key="4">
    <source>
        <dbReference type="ARBA" id="ARBA00022679"/>
    </source>
</evidence>
<dbReference type="Gene3D" id="3.40.50.620">
    <property type="entry name" value="HUPs"/>
    <property type="match status" value="1"/>
</dbReference>
<dbReference type="PATRIC" id="fig|1423740.3.peg.1705"/>
<dbReference type="AlphaFoldDB" id="A0A0R1T739"/>
<dbReference type="EC" id="2.7.7.18" evidence="10"/>
<evidence type="ECO:0000256" key="3">
    <source>
        <dbReference type="ARBA" id="ARBA00022642"/>
    </source>
</evidence>
<evidence type="ECO:0000256" key="2">
    <source>
        <dbReference type="ARBA" id="ARBA00005019"/>
    </source>
</evidence>
<evidence type="ECO:0000256" key="1">
    <source>
        <dbReference type="ARBA" id="ARBA00002324"/>
    </source>
</evidence>
<dbReference type="OrthoDB" id="5295945at2"/>
<dbReference type="PANTHER" id="PTHR39321:SF3">
    <property type="entry name" value="PHOSPHOPANTETHEINE ADENYLYLTRANSFERASE"/>
    <property type="match status" value="1"/>
</dbReference>
<organism evidence="12 13">
    <name type="scientific">Ligilactobacillus equi DSM 15833 = JCM 10991</name>
    <dbReference type="NCBI Taxonomy" id="1423740"/>
    <lineage>
        <taxon>Bacteria</taxon>
        <taxon>Bacillati</taxon>
        <taxon>Bacillota</taxon>
        <taxon>Bacilli</taxon>
        <taxon>Lactobacillales</taxon>
        <taxon>Lactobacillaceae</taxon>
        <taxon>Ligilactobacillus</taxon>
    </lineage>
</organism>
<dbReference type="STRING" id="1423740.FC36_GL001578"/>
<evidence type="ECO:0000256" key="8">
    <source>
        <dbReference type="ARBA" id="ARBA00023027"/>
    </source>
</evidence>
<evidence type="ECO:0000256" key="10">
    <source>
        <dbReference type="HAMAP-Rule" id="MF_00244"/>
    </source>
</evidence>
<dbReference type="Proteomes" id="UP000051048">
    <property type="component" value="Unassembled WGS sequence"/>
</dbReference>
<dbReference type="InterPro" id="IPR005248">
    <property type="entry name" value="NadD/NMNAT"/>
</dbReference>
<dbReference type="EMBL" id="AZFH01000181">
    <property type="protein sequence ID" value="KRL77175.1"/>
    <property type="molecule type" value="Genomic_DNA"/>
</dbReference>
<dbReference type="GO" id="GO:0009435">
    <property type="term" value="P:NAD+ biosynthetic process"/>
    <property type="evidence" value="ECO:0007669"/>
    <property type="project" value="UniProtKB-UniRule"/>
</dbReference>
<dbReference type="RefSeq" id="WP_025020313.1">
    <property type="nucleotide sequence ID" value="NZ_AZFH01000181.1"/>
</dbReference>
<dbReference type="CDD" id="cd02165">
    <property type="entry name" value="NMNAT"/>
    <property type="match status" value="1"/>
</dbReference>
<keyword evidence="6 10" id="KW-0547">Nucleotide-binding</keyword>
<accession>A0A0R1T739</accession>
<dbReference type="InterPro" id="IPR014729">
    <property type="entry name" value="Rossmann-like_a/b/a_fold"/>
</dbReference>
<evidence type="ECO:0000256" key="7">
    <source>
        <dbReference type="ARBA" id="ARBA00022840"/>
    </source>
</evidence>
<dbReference type="PANTHER" id="PTHR39321">
    <property type="entry name" value="NICOTINATE-NUCLEOTIDE ADENYLYLTRANSFERASE-RELATED"/>
    <property type="match status" value="1"/>
</dbReference>
<dbReference type="GO" id="GO:0004515">
    <property type="term" value="F:nicotinate-nucleotide adenylyltransferase activity"/>
    <property type="evidence" value="ECO:0007669"/>
    <property type="project" value="UniProtKB-UniRule"/>
</dbReference>
<name>A0A0R1T739_9LACO</name>
<gene>
    <name evidence="10" type="primary">nadD</name>
    <name evidence="12" type="ORF">FC36_GL001578</name>
</gene>
<comment type="similarity">
    <text evidence="10">Belongs to the NadD family.</text>
</comment>
<comment type="caution">
    <text evidence="12">The sequence shown here is derived from an EMBL/GenBank/DDBJ whole genome shotgun (WGS) entry which is preliminary data.</text>
</comment>
<dbReference type="NCBIfam" id="TIGR00125">
    <property type="entry name" value="cyt_tran_rel"/>
    <property type="match status" value="1"/>
</dbReference>
<evidence type="ECO:0000313" key="13">
    <source>
        <dbReference type="Proteomes" id="UP000051048"/>
    </source>
</evidence>
<dbReference type="NCBIfam" id="NF000841">
    <property type="entry name" value="PRK00071.1-4"/>
    <property type="match status" value="1"/>
</dbReference>
<dbReference type="Pfam" id="PF01467">
    <property type="entry name" value="CTP_transf_like"/>
    <property type="match status" value="1"/>
</dbReference>
<feature type="domain" description="Cytidyltransferase-like" evidence="11">
    <location>
        <begin position="28"/>
        <end position="184"/>
    </location>
</feature>
<dbReference type="InterPro" id="IPR004821">
    <property type="entry name" value="Cyt_trans-like"/>
</dbReference>
<comment type="function">
    <text evidence="1 10">Catalyzes the reversible adenylation of nicotinate mononucleotide (NaMN) to nicotinic acid adenine dinucleotide (NaAD).</text>
</comment>
<keyword evidence="7 10" id="KW-0067">ATP-binding</keyword>
<dbReference type="NCBIfam" id="NF000840">
    <property type="entry name" value="PRK00071.1-3"/>
    <property type="match status" value="1"/>
</dbReference>
<evidence type="ECO:0000256" key="6">
    <source>
        <dbReference type="ARBA" id="ARBA00022741"/>
    </source>
</evidence>
<evidence type="ECO:0000313" key="12">
    <source>
        <dbReference type="EMBL" id="KRL77175.1"/>
    </source>
</evidence>
<keyword evidence="5 10" id="KW-0548">Nucleotidyltransferase</keyword>
<dbReference type="UniPathway" id="UPA00253">
    <property type="reaction ID" value="UER00332"/>
</dbReference>
<comment type="pathway">
    <text evidence="2 10">Cofactor biosynthesis; NAD(+) biosynthesis; deamido-NAD(+) from nicotinate D-ribonucleotide: step 1/1.</text>
</comment>
<dbReference type="HAMAP" id="MF_00244">
    <property type="entry name" value="NaMN_adenylyltr"/>
    <property type="match status" value="1"/>
</dbReference>
<keyword evidence="3 10" id="KW-0662">Pyridine nucleotide biosynthesis</keyword>